<gene>
    <name evidence="6" type="ORF">H3V42_00215</name>
</gene>
<keyword evidence="1" id="KW-0732">Signal</keyword>
<protein>
    <recommendedName>
        <fullName evidence="5">Calx-beta domain-containing protein</fullName>
    </recommendedName>
</protein>
<evidence type="ECO:0000313" key="6">
    <source>
        <dbReference type="EMBL" id="QNG46147.1"/>
    </source>
</evidence>
<dbReference type="Proteomes" id="UP000515377">
    <property type="component" value="Chromosome"/>
</dbReference>
<evidence type="ECO:0000256" key="4">
    <source>
        <dbReference type="SAM" id="MobiDB-lite"/>
    </source>
</evidence>
<sequence>MPILEGSSYASFLIRLSQSPTEAVSVEWKTEAVTAVPGQDYADAAGTVTFNPGETEKTVQVLVYGRAPGDTSTRTFRIRLFPAPDAILGISLLNAVIRVIDEDDAIVTSVTVANGPDGLSAYELAKLQGFTGTVEEWLVSIEGAPGADGDSATKQLADAGLIAEDDPAALFQRLAATGGPAGGWYESLALGAADVDEGEGFYVCTPEGDFFAAQKIGGVGVKIAVFTTRSYLRNNGIDLWEEAKGNGSTDPADMIATTNAIKNVMEDAAAWGVGAINCGGSDKVYVCGGDYTTYGFLILKEKGLADAPFAFKRGRIPLVSGVELRGNSRTSRAKFLAAPGEHNPGGLFYVPFWDEIPDDKISKVGFRWLDIDGNEENQTYSAYAAKTSDGNMWIQGHAISGGAVHGLQVYECAIHGWWGHAVFGWGALDFGKTSNDWAMIGNDIYNNMQGGAQIAMSRFYSERNYYHGDGGWTALGPNIEVHGEDEEFFDIVSMNDIFDGRDGLSTVIATTNWANAIGGFAGYDTDSADAINGRRHFRRGMMISGNWYTLPADNKFQRQRGRVSIIHPKCWQSNIVSTGTDRVIVDSAIIETTYEDVSKLWPMATDAIRITPANGELTITGFDQAVVRNAVINHDMDGHGVFCSGFKKIDVSAQITGSRKTGVRLEDCGGRVVADIENVGTIVAGHPEASSAVTIYGQRGPLLIDVQAVESRAGADRQMTHAVYVNTGVGFPVRISGSATGMLTAKWENVGNNAIDAGLIDQAERRLSPNIPFSPSAGFETEGDITFRSTSGDLNVNLESPDGTARKINFKDTGGLEAQIHQLSDGNLQINMFDDGVAVGTPLIIYNDGHLVMNSGWENPIAIRPVAGGTTLGWLWMSEDQVMRVKATRPTSDDDGTAVGDQTDTPTP</sequence>
<dbReference type="Gene3D" id="2.60.40.2030">
    <property type="match status" value="1"/>
</dbReference>
<dbReference type="InterPro" id="IPR038081">
    <property type="entry name" value="CalX-like_sf"/>
</dbReference>
<evidence type="ECO:0000313" key="7">
    <source>
        <dbReference type="Proteomes" id="UP000515377"/>
    </source>
</evidence>
<evidence type="ECO:0000256" key="2">
    <source>
        <dbReference type="ARBA" id="ARBA00022737"/>
    </source>
</evidence>
<evidence type="ECO:0000259" key="5">
    <source>
        <dbReference type="Pfam" id="PF03160"/>
    </source>
</evidence>
<dbReference type="InterPro" id="IPR003644">
    <property type="entry name" value="Calx_beta"/>
</dbReference>
<dbReference type="GO" id="GO:0007154">
    <property type="term" value="P:cell communication"/>
    <property type="evidence" value="ECO:0007669"/>
    <property type="project" value="InterPro"/>
</dbReference>
<organism evidence="6 7">
    <name type="scientific">Sphingobium yanoikuyae</name>
    <name type="common">Sphingomonas yanoikuyae</name>
    <dbReference type="NCBI Taxonomy" id="13690"/>
    <lineage>
        <taxon>Bacteria</taxon>
        <taxon>Pseudomonadati</taxon>
        <taxon>Pseudomonadota</taxon>
        <taxon>Alphaproteobacteria</taxon>
        <taxon>Sphingomonadales</taxon>
        <taxon>Sphingomonadaceae</taxon>
        <taxon>Sphingobium</taxon>
    </lineage>
</organism>
<feature type="domain" description="Calx-beta" evidence="5">
    <location>
        <begin position="5"/>
        <end position="79"/>
    </location>
</feature>
<evidence type="ECO:0000256" key="1">
    <source>
        <dbReference type="ARBA" id="ARBA00022729"/>
    </source>
</evidence>
<dbReference type="Pfam" id="PF03160">
    <property type="entry name" value="Calx-beta"/>
    <property type="match status" value="1"/>
</dbReference>
<proteinExistence type="predicted"/>
<dbReference type="GO" id="GO:0016020">
    <property type="term" value="C:membrane"/>
    <property type="evidence" value="ECO:0007669"/>
    <property type="project" value="InterPro"/>
</dbReference>
<name>A0A9X7UF22_SPHYA</name>
<dbReference type="SUPFAM" id="SSF141072">
    <property type="entry name" value="CalX-like"/>
    <property type="match status" value="1"/>
</dbReference>
<reference evidence="6 7" key="1">
    <citation type="submission" date="2020-07" db="EMBL/GenBank/DDBJ databases">
        <title>Whole genome sequence of Sphingobium yanoikuyae A3.</title>
        <authorList>
            <person name="Han S.-S."/>
        </authorList>
    </citation>
    <scope>NUCLEOTIDE SEQUENCE [LARGE SCALE GENOMIC DNA]</scope>
    <source>
        <strain evidence="6 7">A3</strain>
    </source>
</reference>
<dbReference type="AlphaFoldDB" id="A0A9X7UF22"/>
<feature type="region of interest" description="Disordered" evidence="4">
    <location>
        <begin position="886"/>
        <end position="908"/>
    </location>
</feature>
<keyword evidence="2" id="KW-0677">Repeat</keyword>
<accession>A0A9X7UF22</accession>
<keyword evidence="3" id="KW-0106">Calcium</keyword>
<dbReference type="EMBL" id="CP060122">
    <property type="protein sequence ID" value="QNG46147.1"/>
    <property type="molecule type" value="Genomic_DNA"/>
</dbReference>
<evidence type="ECO:0000256" key="3">
    <source>
        <dbReference type="ARBA" id="ARBA00022837"/>
    </source>
</evidence>